<keyword evidence="3" id="KW-1133">Transmembrane helix</keyword>
<evidence type="ECO:0000313" key="5">
    <source>
        <dbReference type="Proteomes" id="UP000283569"/>
    </source>
</evidence>
<evidence type="ECO:0000313" key="4">
    <source>
        <dbReference type="EMBL" id="RKL39814.1"/>
    </source>
</evidence>
<keyword evidence="3" id="KW-0472">Membrane</keyword>
<dbReference type="SUPFAM" id="SSF56112">
    <property type="entry name" value="Protein kinase-like (PK-like)"/>
    <property type="match status" value="1"/>
</dbReference>
<comment type="catalytic activity">
    <reaction evidence="2">
        <text>N(6)-D-ribulosyl-L-lysyl-[protein] + ATP = N(6)-(3-O-phospho-D-ribulosyl)-L-lysyl-[protein] + ADP + H(+)</text>
        <dbReference type="Rhea" id="RHEA:48432"/>
        <dbReference type="Rhea" id="RHEA-COMP:12103"/>
        <dbReference type="Rhea" id="RHEA-COMP:12104"/>
        <dbReference type="ChEBI" id="CHEBI:15378"/>
        <dbReference type="ChEBI" id="CHEBI:30616"/>
        <dbReference type="ChEBI" id="CHEBI:90418"/>
        <dbReference type="ChEBI" id="CHEBI:90420"/>
        <dbReference type="ChEBI" id="CHEBI:456216"/>
        <dbReference type="EC" id="2.7.1.172"/>
    </reaction>
    <physiologicalReaction direction="left-to-right" evidence="2">
        <dbReference type="Rhea" id="RHEA:48433"/>
    </physiologicalReaction>
</comment>
<dbReference type="GO" id="GO:0102193">
    <property type="term" value="F:protein-ribulosamine 3-kinase activity"/>
    <property type="evidence" value="ECO:0007669"/>
    <property type="project" value="UniProtKB-EC"/>
</dbReference>
<feature type="transmembrane region" description="Helical" evidence="3">
    <location>
        <begin position="7"/>
        <end position="26"/>
    </location>
</feature>
<comment type="caution">
    <text evidence="4">The sequence shown here is derived from an EMBL/GenBank/DDBJ whole genome shotgun (WGS) entry which is preliminary data.</text>
</comment>
<dbReference type="PANTHER" id="PTHR12149:SF8">
    <property type="entry name" value="PROTEIN-RIBULOSAMINE 3-KINASE"/>
    <property type="match status" value="1"/>
</dbReference>
<reference evidence="4 5" key="1">
    <citation type="journal article" date="2018" name="Sci. Rep.">
        <title>Characterisation of pathogen-specific regions and novel effector candidates in Fusarium oxysporum f. sp. cepae.</title>
        <authorList>
            <person name="Armitage A.D."/>
            <person name="Taylor A."/>
            <person name="Sobczyk M.K."/>
            <person name="Baxter L."/>
            <person name="Greenfield B.P."/>
            <person name="Bates H.J."/>
            <person name="Wilson F."/>
            <person name="Jackson A.C."/>
            <person name="Ott S."/>
            <person name="Harrison R.J."/>
            <person name="Clarkson J.P."/>
        </authorList>
    </citation>
    <scope>NUCLEOTIDE SEQUENCE [LARGE SCALE GENOMIC DNA]</scope>
    <source>
        <strain evidence="4 5">Fp_A8</strain>
    </source>
</reference>
<organism evidence="4 5">
    <name type="scientific">Gibberella intermedia</name>
    <name type="common">Bulb rot disease fungus</name>
    <name type="synonym">Fusarium proliferatum</name>
    <dbReference type="NCBI Taxonomy" id="948311"/>
    <lineage>
        <taxon>Eukaryota</taxon>
        <taxon>Fungi</taxon>
        <taxon>Dikarya</taxon>
        <taxon>Ascomycota</taxon>
        <taxon>Pezizomycotina</taxon>
        <taxon>Sordariomycetes</taxon>
        <taxon>Hypocreomycetidae</taxon>
        <taxon>Hypocreales</taxon>
        <taxon>Nectriaceae</taxon>
        <taxon>Fusarium</taxon>
        <taxon>Fusarium fujikuroi species complex</taxon>
    </lineage>
</organism>
<protein>
    <recommendedName>
        <fullName evidence="1">protein-ribulosamine 3-kinase</fullName>
        <ecNumber evidence="1">2.7.1.172</ecNumber>
    </recommendedName>
</protein>
<proteinExistence type="predicted"/>
<dbReference type="PANTHER" id="PTHR12149">
    <property type="entry name" value="FRUCTOSAMINE 3 KINASE-RELATED PROTEIN"/>
    <property type="match status" value="1"/>
</dbReference>
<keyword evidence="3" id="KW-0812">Transmembrane</keyword>
<evidence type="ECO:0000256" key="1">
    <source>
        <dbReference type="ARBA" id="ARBA00011961"/>
    </source>
</evidence>
<accession>A0A420TEE2</accession>
<name>A0A420TEE2_GIBIN</name>
<dbReference type="Pfam" id="PF03881">
    <property type="entry name" value="Fructosamin_kin"/>
    <property type="match status" value="1"/>
</dbReference>
<gene>
    <name evidence="4" type="ORF">BFJ72_g6541</name>
</gene>
<dbReference type="AlphaFoldDB" id="A0A420TEE2"/>
<dbReference type="InterPro" id="IPR016477">
    <property type="entry name" value="Fructo-/Ketosamine-3-kinase"/>
</dbReference>
<dbReference type="Gene3D" id="3.90.1200.10">
    <property type="match status" value="1"/>
</dbReference>
<dbReference type="EMBL" id="MRDB01000020">
    <property type="protein sequence ID" value="RKL39814.1"/>
    <property type="molecule type" value="Genomic_DNA"/>
</dbReference>
<dbReference type="EC" id="2.7.1.172" evidence="1"/>
<dbReference type="Proteomes" id="UP000283569">
    <property type="component" value="Unassembled WGS sequence"/>
</dbReference>
<evidence type="ECO:0000256" key="3">
    <source>
        <dbReference type="SAM" id="Phobius"/>
    </source>
</evidence>
<dbReference type="InterPro" id="IPR011009">
    <property type="entry name" value="Kinase-like_dom_sf"/>
</dbReference>
<evidence type="ECO:0000256" key="2">
    <source>
        <dbReference type="ARBA" id="ARBA00048655"/>
    </source>
</evidence>
<sequence length="300" mass="34896">MKRSRTFSRWLFNIFIGFMYTHYVILQLTEGPNAGPMFKGEFESMSLIHQFIPKFSPKPLAWGMCGKSERFFILFDFHVLRKGNPPIPQFTSALAQLHNLSVKENPTGKFGFHVPTYNGTLEQDNQWTDSWEVFYARGMRHMLKLDEIARGPSKKLKDLMVPFFDKVIPRLLRPLETNGRSITPVLIHGDLWLGNVSVKEGTDDPLMFDASAFWGHHEYELSYMRPLGNDWAQECFKSYHERIPKSEPVGDWDARNALYATRIIVHDSALYPQVDHFRTTLIKEMEKLVKQFPDGYIQDS</sequence>